<dbReference type="Proteomes" id="UP001150538">
    <property type="component" value="Unassembled WGS sequence"/>
</dbReference>
<gene>
    <name evidence="1" type="ORF">H4219_006325</name>
</gene>
<reference evidence="1" key="1">
    <citation type="submission" date="2022-07" db="EMBL/GenBank/DDBJ databases">
        <title>Phylogenomic reconstructions and comparative analyses of Kickxellomycotina fungi.</title>
        <authorList>
            <person name="Reynolds N.K."/>
            <person name="Stajich J.E."/>
            <person name="Barry K."/>
            <person name="Grigoriev I.V."/>
            <person name="Crous P."/>
            <person name="Smith M.E."/>
        </authorList>
    </citation>
    <scope>NUCLEOTIDE SEQUENCE</scope>
    <source>
        <strain evidence="1">NBRC 100468</strain>
    </source>
</reference>
<dbReference type="SUPFAM" id="SSF56112">
    <property type="entry name" value="Protein kinase-like (PK-like)"/>
    <property type="match status" value="1"/>
</dbReference>
<comment type="caution">
    <text evidence="1">The sequence shown here is derived from an EMBL/GenBank/DDBJ whole genome shotgun (WGS) entry which is preliminary data.</text>
</comment>
<proteinExistence type="predicted"/>
<dbReference type="OrthoDB" id="2906425at2759"/>
<accession>A0A9W7ZPB2</accession>
<dbReference type="EMBL" id="JANBPU010000667">
    <property type="protein sequence ID" value="KAJ1909885.1"/>
    <property type="molecule type" value="Genomic_DNA"/>
</dbReference>
<feature type="non-terminal residue" evidence="1">
    <location>
        <position position="128"/>
    </location>
</feature>
<keyword evidence="2" id="KW-1185">Reference proteome</keyword>
<dbReference type="AlphaFoldDB" id="A0A9W7ZPB2"/>
<sequence>MTITIFRKKATLQEARNLEYVQDKISCPKLIRHYPGTDAGNSQCHWIEMELIKGKTLYEIWPELGEQQKQIVANNVKAEIKKLHSIPVDRSWIGNSCSGKAKTFIPDPLFGKIGFTNYRDFNDHIASK</sequence>
<evidence type="ECO:0000313" key="1">
    <source>
        <dbReference type="EMBL" id="KAJ1909885.1"/>
    </source>
</evidence>
<evidence type="ECO:0008006" key="3">
    <source>
        <dbReference type="Google" id="ProtNLM"/>
    </source>
</evidence>
<protein>
    <recommendedName>
        <fullName evidence="3">Aminoglycoside phosphotransferase domain-containing protein</fullName>
    </recommendedName>
</protein>
<evidence type="ECO:0000313" key="2">
    <source>
        <dbReference type="Proteomes" id="UP001150538"/>
    </source>
</evidence>
<name>A0A9W7ZPB2_9FUNG</name>
<organism evidence="1 2">
    <name type="scientific">Mycoemilia scoparia</name>
    <dbReference type="NCBI Taxonomy" id="417184"/>
    <lineage>
        <taxon>Eukaryota</taxon>
        <taxon>Fungi</taxon>
        <taxon>Fungi incertae sedis</taxon>
        <taxon>Zoopagomycota</taxon>
        <taxon>Kickxellomycotina</taxon>
        <taxon>Kickxellomycetes</taxon>
        <taxon>Kickxellales</taxon>
        <taxon>Kickxellaceae</taxon>
        <taxon>Mycoemilia</taxon>
    </lineage>
</organism>
<dbReference type="InterPro" id="IPR011009">
    <property type="entry name" value="Kinase-like_dom_sf"/>
</dbReference>